<organism evidence="1 2">
    <name type="scientific">Trypanosoma cruzi</name>
    <dbReference type="NCBI Taxonomy" id="5693"/>
    <lineage>
        <taxon>Eukaryota</taxon>
        <taxon>Discoba</taxon>
        <taxon>Euglenozoa</taxon>
        <taxon>Kinetoplastea</taxon>
        <taxon>Metakinetoplastina</taxon>
        <taxon>Trypanosomatida</taxon>
        <taxon>Trypanosomatidae</taxon>
        <taxon>Trypanosoma</taxon>
        <taxon>Schizotrypanum</taxon>
    </lineage>
</organism>
<dbReference type="SUPFAM" id="SSF48371">
    <property type="entry name" value="ARM repeat"/>
    <property type="match status" value="1"/>
</dbReference>
<reference evidence="1 2" key="1">
    <citation type="journal article" date="2018" name="Microb. Genom.">
        <title>Expanding an expanded genome: long-read sequencing of Trypanosoma cruzi.</title>
        <authorList>
            <person name="Berna L."/>
            <person name="Rodriguez M."/>
            <person name="Chiribao M.L."/>
            <person name="Parodi-Talice A."/>
            <person name="Pita S."/>
            <person name="Rijo G."/>
            <person name="Alvarez-Valin F."/>
            <person name="Robello C."/>
        </authorList>
    </citation>
    <scope>NUCLEOTIDE SEQUENCE [LARGE SCALE GENOMIC DNA]</scope>
    <source>
        <strain evidence="1 2">TCC</strain>
    </source>
</reference>
<evidence type="ECO:0008006" key="3">
    <source>
        <dbReference type="Google" id="ProtNLM"/>
    </source>
</evidence>
<accession>A0A2V2W8N6</accession>
<dbReference type="OrthoDB" id="246407at2759"/>
<dbReference type="InterPro" id="IPR016024">
    <property type="entry name" value="ARM-type_fold"/>
</dbReference>
<dbReference type="VEuPathDB" id="TriTrypDB:BCY84_13372"/>
<evidence type="ECO:0000313" key="1">
    <source>
        <dbReference type="EMBL" id="PWV04948.1"/>
    </source>
</evidence>
<dbReference type="GO" id="GO:0006606">
    <property type="term" value="P:protein import into nucleus"/>
    <property type="evidence" value="ECO:0007669"/>
    <property type="project" value="TreeGrafter"/>
</dbReference>
<dbReference type="PANTHER" id="PTHR10997">
    <property type="entry name" value="IMPORTIN-7, 8, 11"/>
    <property type="match status" value="1"/>
</dbReference>
<dbReference type="GO" id="GO:0005829">
    <property type="term" value="C:cytosol"/>
    <property type="evidence" value="ECO:0007669"/>
    <property type="project" value="TreeGrafter"/>
</dbReference>
<dbReference type="InterPro" id="IPR011989">
    <property type="entry name" value="ARM-like"/>
</dbReference>
<comment type="caution">
    <text evidence="1">The sequence shown here is derived from an EMBL/GenBank/DDBJ whole genome shotgun (WGS) entry which is preliminary data.</text>
</comment>
<dbReference type="Proteomes" id="UP000246078">
    <property type="component" value="Unassembled WGS sequence"/>
</dbReference>
<dbReference type="OMA" id="WVEDNAW"/>
<dbReference type="EMBL" id="PRFC01000140">
    <property type="protein sequence ID" value="PWV04948.1"/>
    <property type="molecule type" value="Genomic_DNA"/>
</dbReference>
<dbReference type="AlphaFoldDB" id="A0A2V2W8N6"/>
<dbReference type="VEuPathDB" id="TriTrypDB:C3747_140g75"/>
<dbReference type="VEuPathDB" id="TriTrypDB:TcCLB.507517.40"/>
<dbReference type="Gene3D" id="1.25.10.10">
    <property type="entry name" value="Leucine-rich Repeat Variant"/>
    <property type="match status" value="1"/>
</dbReference>
<dbReference type="VEuPathDB" id="TriTrypDB:TcG_03921"/>
<dbReference type="VEuPathDB" id="TriTrypDB:ECC02_004598"/>
<dbReference type="VEuPathDB" id="TriTrypDB:Tc_MARK_1080"/>
<gene>
    <name evidence="1" type="ORF">C3747_140g75</name>
</gene>
<dbReference type="VEuPathDB" id="TriTrypDB:C4B63_8g522"/>
<dbReference type="PANTHER" id="PTHR10997:SF7">
    <property type="entry name" value="IMPORTIN-11"/>
    <property type="match status" value="1"/>
</dbReference>
<dbReference type="VEuPathDB" id="TriTrypDB:TcCL_ESM01374"/>
<dbReference type="VEuPathDB" id="TriTrypDB:TcCLB.503579.50"/>
<name>A0A2V2W8N6_TRYCR</name>
<sequence>MDILLWTIRTSTDSQERKKAASKLRQLQEDSPEEFLSFTWNGIASPTLATEERFFLASTVLEFVEQSWRNGVPKGLQQLTIDRYTQLVLSETFPTLSLARKVATFLSIMTTRSKEKVMPGALTSPTERIVGLLSDASVWAASFVTAASTGFLTQCLLTLHVFLKELRRKRFCGVFSKLCTLLVPAMSKLFAASASWDHGEFYMPLLYLMKCALRIFGYGVFERDFHTYFLKITWELTRAVMTPEQHQQQDHQLLQCRQRLLEYALKVHLKAVETFSSSLSELSPEFFLPRTSSVDDTVSLFGLLVAIIGTPLEYTASEKMVLRSMDIFKKSAMNEEAVPFVKEQLKALVDSPLLHRLLERVTLLLADDVQESTLREWEANPERFVLGLTEFVGADDCVEFGAEELLLSLTESRDYAARCLEVEWQVVNAFLASNDLARITAALHAIGVCYYTMSVDADPAGYVTFLTEKLLPLIRGEVVSPTSPFIIRRVVWMIGMWCGSVQDTFLRRQVHVAFGSLLVSSTSTAVLLNLLSTIIQFINDSNFKPEELPVDYVHNLLLTIQHLLPQMRTSSGANISAELVQGLVSREVFNSSNGEVLLDVVLPAVYRFTNEANAIMKADKKDDDDDDDEDDSEVDLGSLMVLLQCAAACTKLSTPATEHRVWTLFPDVVVPCTLPGGQLALVVEDNAWELLLEMCSAVHAWNPVTRDALAWCFENMKRDVAVLPMVLRCASRLLLLCPDILEFVSAELVDHALELLVRDQCNELLTAVFALLAVMVRRGNTALQCHLLDSTIELLLSEESVQLNKYCIHLALLVTWCLPPYGEAAVLDALVQDIGRYPNAESFSERIVLLLDVSPSNLVTEELKALLRLLLTERLRPLLAADDLTMVQHALEGTSMSLQHEGREDDMPETERDSAEMLLELVGDEGEPQGSPHMVRLFTLFGVNLNRPFLPSY</sequence>
<evidence type="ECO:0000313" key="2">
    <source>
        <dbReference type="Proteomes" id="UP000246078"/>
    </source>
</evidence>
<dbReference type="VEuPathDB" id="TriTrypDB:TcBrA4_0107030"/>
<dbReference type="VEuPathDB" id="TriTrypDB:TCDM_01350"/>
<dbReference type="GO" id="GO:0005635">
    <property type="term" value="C:nuclear envelope"/>
    <property type="evidence" value="ECO:0007669"/>
    <property type="project" value="TreeGrafter"/>
</dbReference>
<protein>
    <recommendedName>
        <fullName evidence="3">Importin N-terminal domain-containing protein</fullName>
    </recommendedName>
</protein>
<dbReference type="VEuPathDB" id="TriTrypDB:TCSYLVIO_002361"/>
<proteinExistence type="predicted"/>